<keyword evidence="5" id="KW-1185">Reference proteome</keyword>
<dbReference type="InterPro" id="IPR003115">
    <property type="entry name" value="ParB_N"/>
</dbReference>
<feature type="region of interest" description="Disordered" evidence="2">
    <location>
        <begin position="107"/>
        <end position="135"/>
    </location>
</feature>
<keyword evidence="1" id="KW-0175">Coiled coil</keyword>
<accession>A0A7X2NQL2</accession>
<dbReference type="GO" id="GO:0045881">
    <property type="term" value="P:positive regulation of sporulation resulting in formation of a cellular spore"/>
    <property type="evidence" value="ECO:0007669"/>
    <property type="project" value="TreeGrafter"/>
</dbReference>
<proteinExistence type="predicted"/>
<dbReference type="EMBL" id="VUMN01000002">
    <property type="protein sequence ID" value="MSS57615.1"/>
    <property type="molecule type" value="Genomic_DNA"/>
</dbReference>
<evidence type="ECO:0000256" key="2">
    <source>
        <dbReference type="SAM" id="MobiDB-lite"/>
    </source>
</evidence>
<evidence type="ECO:0000313" key="4">
    <source>
        <dbReference type="EMBL" id="MSS57615.1"/>
    </source>
</evidence>
<dbReference type="SMART" id="SM00470">
    <property type="entry name" value="ParB"/>
    <property type="match status" value="1"/>
</dbReference>
<gene>
    <name evidence="4" type="ORF">FYJ51_01655</name>
</gene>
<dbReference type="PANTHER" id="PTHR33375">
    <property type="entry name" value="CHROMOSOME-PARTITIONING PROTEIN PARB-RELATED"/>
    <property type="match status" value="1"/>
</dbReference>
<dbReference type="RefSeq" id="WP_154502451.1">
    <property type="nucleotide sequence ID" value="NZ_VUMN01000002.1"/>
</dbReference>
<feature type="domain" description="ParB-like N-terminal" evidence="3">
    <location>
        <begin position="2"/>
        <end position="83"/>
    </location>
</feature>
<dbReference type="Pfam" id="PF02195">
    <property type="entry name" value="ParB_N"/>
    <property type="match status" value="1"/>
</dbReference>
<dbReference type="GO" id="GO:0005694">
    <property type="term" value="C:chromosome"/>
    <property type="evidence" value="ECO:0007669"/>
    <property type="project" value="TreeGrafter"/>
</dbReference>
<comment type="caution">
    <text evidence="4">The sequence shown here is derived from an EMBL/GenBank/DDBJ whole genome shotgun (WGS) entry which is preliminary data.</text>
</comment>
<dbReference type="AlphaFoldDB" id="A0A7X2NQL2"/>
<reference evidence="4 5" key="1">
    <citation type="submission" date="2019-08" db="EMBL/GenBank/DDBJ databases">
        <title>In-depth cultivation of the pig gut microbiome towards novel bacterial diversity and tailored functional studies.</title>
        <authorList>
            <person name="Wylensek D."/>
            <person name="Hitch T.C.A."/>
            <person name="Clavel T."/>
        </authorList>
    </citation>
    <scope>NUCLEOTIDE SEQUENCE [LARGE SCALE GENOMIC DNA]</scope>
    <source>
        <strain evidence="4 5">Oil+RF-744-GAM-WT-6</strain>
    </source>
</reference>
<dbReference type="Gene3D" id="3.90.1530.10">
    <property type="entry name" value="Conserved hypothetical protein from pyrococcus furiosus pfu- 392566-001, ParB domain"/>
    <property type="match status" value="1"/>
</dbReference>
<dbReference type="InterPro" id="IPR036086">
    <property type="entry name" value="ParB/Sulfiredoxin_sf"/>
</dbReference>
<evidence type="ECO:0000256" key="1">
    <source>
        <dbReference type="SAM" id="Coils"/>
    </source>
</evidence>
<sequence length="342" mass="39644">MKIDEIIVKDRIRKDTGGMMELINDIKANGLINPVTINTDHVLLAGYRRLTACKALGMEDIPVHMVSTESEEQDLKIEISENENRKEFTMTERLDYARRLQRIESIKAEQRKQSGQFGTDVPKSAPPEEQGKTRDKVAASIGIGHDTLRKAQEIAENKDKFDPEEFKDWDDGKLSTNKLYTQLKQQKSALSKENQMLKEDHHRLEQQNSKLKHELERQPVKEVVQTVEKLVTPDDYEFLKKDNVRLYNENKKYIEEAQEWERKYKESGRITPTLDEKAKKDMDWLTIGIQEFLRTYGGKAWGLDRRESIDQYHTEDLAAQAKNLLAFAQNLYSIVTDAGEKS</sequence>
<dbReference type="PANTHER" id="PTHR33375:SF1">
    <property type="entry name" value="CHROMOSOME-PARTITIONING PROTEIN PARB-RELATED"/>
    <property type="match status" value="1"/>
</dbReference>
<protein>
    <recommendedName>
        <fullName evidence="3">ParB-like N-terminal domain-containing protein</fullName>
    </recommendedName>
</protein>
<dbReference type="Proteomes" id="UP000461880">
    <property type="component" value="Unassembled WGS sequence"/>
</dbReference>
<organism evidence="4 5">
    <name type="scientific">Stecheria intestinalis</name>
    <dbReference type="NCBI Taxonomy" id="2606630"/>
    <lineage>
        <taxon>Bacteria</taxon>
        <taxon>Bacillati</taxon>
        <taxon>Bacillota</taxon>
        <taxon>Erysipelotrichia</taxon>
        <taxon>Erysipelotrichales</taxon>
        <taxon>Erysipelotrichaceae</taxon>
        <taxon>Stecheria</taxon>
    </lineage>
</organism>
<dbReference type="SUPFAM" id="SSF110849">
    <property type="entry name" value="ParB/Sulfiredoxin"/>
    <property type="match status" value="1"/>
</dbReference>
<name>A0A7X2NQL2_9FIRM</name>
<dbReference type="InterPro" id="IPR050336">
    <property type="entry name" value="Chromosome_partition/occlusion"/>
</dbReference>
<dbReference type="GO" id="GO:0007059">
    <property type="term" value="P:chromosome segregation"/>
    <property type="evidence" value="ECO:0007669"/>
    <property type="project" value="TreeGrafter"/>
</dbReference>
<evidence type="ECO:0000259" key="3">
    <source>
        <dbReference type="SMART" id="SM00470"/>
    </source>
</evidence>
<feature type="coiled-coil region" evidence="1">
    <location>
        <begin position="180"/>
        <end position="263"/>
    </location>
</feature>
<evidence type="ECO:0000313" key="5">
    <source>
        <dbReference type="Proteomes" id="UP000461880"/>
    </source>
</evidence>